<evidence type="ECO:0000259" key="13">
    <source>
        <dbReference type="PROSITE" id="PS50112"/>
    </source>
</evidence>
<evidence type="ECO:0000256" key="6">
    <source>
        <dbReference type="ARBA" id="ARBA00022679"/>
    </source>
</evidence>
<dbReference type="InterPro" id="IPR000700">
    <property type="entry name" value="PAS-assoc_C"/>
</dbReference>
<dbReference type="PRINTS" id="PR00344">
    <property type="entry name" value="BCTRLSENSOR"/>
</dbReference>
<dbReference type="SUPFAM" id="SSF47384">
    <property type="entry name" value="Homodimeric domain of signal transducing histidine kinase"/>
    <property type="match status" value="1"/>
</dbReference>
<evidence type="ECO:0000313" key="17">
    <source>
        <dbReference type="Proteomes" id="UP001495147"/>
    </source>
</evidence>
<dbReference type="InterPro" id="IPR001610">
    <property type="entry name" value="PAC"/>
</dbReference>
<dbReference type="PROSITE" id="PS50109">
    <property type="entry name" value="HIS_KIN"/>
    <property type="match status" value="1"/>
</dbReference>
<dbReference type="SMART" id="SM00388">
    <property type="entry name" value="HisKA"/>
    <property type="match status" value="1"/>
</dbReference>
<dbReference type="Gene3D" id="3.30.565.10">
    <property type="entry name" value="Histidine kinase-like ATPase, C-terminal domain"/>
    <property type="match status" value="1"/>
</dbReference>
<comment type="caution">
    <text evidence="16">The sequence shown here is derived from an EMBL/GenBank/DDBJ whole genome shotgun (WGS) entry which is preliminary data.</text>
</comment>
<organism evidence="16 17">
    <name type="scientific">Roseateles paludis</name>
    <dbReference type="NCBI Taxonomy" id="3145238"/>
    <lineage>
        <taxon>Bacteria</taxon>
        <taxon>Pseudomonadati</taxon>
        <taxon>Pseudomonadota</taxon>
        <taxon>Betaproteobacteria</taxon>
        <taxon>Burkholderiales</taxon>
        <taxon>Sphaerotilaceae</taxon>
        <taxon>Roseateles</taxon>
    </lineage>
</organism>
<dbReference type="PROSITE" id="PS50112">
    <property type="entry name" value="PAS"/>
    <property type="match status" value="1"/>
</dbReference>
<dbReference type="EC" id="2.7.13.3" evidence="3"/>
<feature type="domain" description="Histidine kinase" evidence="12">
    <location>
        <begin position="682"/>
        <end position="901"/>
    </location>
</feature>
<keyword evidence="7 11" id="KW-0812">Transmembrane</keyword>
<evidence type="ECO:0000256" key="8">
    <source>
        <dbReference type="ARBA" id="ARBA00022777"/>
    </source>
</evidence>
<evidence type="ECO:0000256" key="4">
    <source>
        <dbReference type="ARBA" id="ARBA00022475"/>
    </source>
</evidence>
<evidence type="ECO:0000256" key="3">
    <source>
        <dbReference type="ARBA" id="ARBA00012438"/>
    </source>
</evidence>
<dbReference type="Proteomes" id="UP001495147">
    <property type="component" value="Unassembled WGS sequence"/>
</dbReference>
<feature type="domain" description="PAC" evidence="14">
    <location>
        <begin position="620"/>
        <end position="672"/>
    </location>
</feature>
<dbReference type="Gene3D" id="3.30.450.350">
    <property type="entry name" value="CHASE domain"/>
    <property type="match status" value="1"/>
</dbReference>
<dbReference type="CDD" id="cd00130">
    <property type="entry name" value="PAS"/>
    <property type="match status" value="1"/>
</dbReference>
<dbReference type="PANTHER" id="PTHR43047">
    <property type="entry name" value="TWO-COMPONENT HISTIDINE PROTEIN KINASE"/>
    <property type="match status" value="1"/>
</dbReference>
<dbReference type="SUPFAM" id="SSF55785">
    <property type="entry name" value="PYP-like sensor domain (PAS domain)"/>
    <property type="match status" value="1"/>
</dbReference>
<dbReference type="Pfam" id="PF00512">
    <property type="entry name" value="HisKA"/>
    <property type="match status" value="1"/>
</dbReference>
<comment type="subcellular location">
    <subcellularLocation>
        <location evidence="2">Cell membrane</location>
        <topology evidence="2">Multi-pass membrane protein</topology>
    </subcellularLocation>
</comment>
<dbReference type="Gene3D" id="1.10.287.130">
    <property type="match status" value="1"/>
</dbReference>
<feature type="domain" description="PAS" evidence="13">
    <location>
        <begin position="546"/>
        <end position="616"/>
    </location>
</feature>
<name>A0ABV0G6B2_9BURK</name>
<feature type="transmembrane region" description="Helical" evidence="11">
    <location>
        <begin position="157"/>
        <end position="176"/>
    </location>
</feature>
<keyword evidence="10 11" id="KW-0472">Membrane</keyword>
<keyword evidence="6" id="KW-0808">Transferase</keyword>
<dbReference type="EMBL" id="JBDPZD010000006">
    <property type="protein sequence ID" value="MEO3693264.1"/>
    <property type="molecule type" value="Genomic_DNA"/>
</dbReference>
<dbReference type="InterPro" id="IPR036890">
    <property type="entry name" value="HATPase_C_sf"/>
</dbReference>
<dbReference type="InterPro" id="IPR000014">
    <property type="entry name" value="PAS"/>
</dbReference>
<dbReference type="InterPro" id="IPR003661">
    <property type="entry name" value="HisK_dim/P_dom"/>
</dbReference>
<dbReference type="InterPro" id="IPR042240">
    <property type="entry name" value="CHASE_sf"/>
</dbReference>
<evidence type="ECO:0000256" key="2">
    <source>
        <dbReference type="ARBA" id="ARBA00004651"/>
    </source>
</evidence>
<accession>A0ABV0G6B2</accession>
<evidence type="ECO:0000256" key="10">
    <source>
        <dbReference type="ARBA" id="ARBA00023136"/>
    </source>
</evidence>
<dbReference type="PANTHER" id="PTHR43047:SF72">
    <property type="entry name" value="OSMOSENSING HISTIDINE PROTEIN KINASE SLN1"/>
    <property type="match status" value="1"/>
</dbReference>
<keyword evidence="9 11" id="KW-1133">Transmembrane helix</keyword>
<dbReference type="SMART" id="SM00091">
    <property type="entry name" value="PAS"/>
    <property type="match status" value="1"/>
</dbReference>
<evidence type="ECO:0000256" key="7">
    <source>
        <dbReference type="ARBA" id="ARBA00022692"/>
    </source>
</evidence>
<evidence type="ECO:0000259" key="12">
    <source>
        <dbReference type="PROSITE" id="PS50109"/>
    </source>
</evidence>
<dbReference type="PROSITE" id="PS50839">
    <property type="entry name" value="CHASE"/>
    <property type="match status" value="1"/>
</dbReference>
<reference evidence="16 17" key="1">
    <citation type="submission" date="2024-05" db="EMBL/GenBank/DDBJ databases">
        <title>Roseateles sp. DJS-2-20 16S ribosomal RNA gene Genome sequencing and assembly.</title>
        <authorList>
            <person name="Woo H."/>
        </authorList>
    </citation>
    <scope>NUCLEOTIDE SEQUENCE [LARGE SCALE GENOMIC DNA]</scope>
    <source>
        <strain evidence="16 17">DJS-2-20</strain>
    </source>
</reference>
<dbReference type="InterPro" id="IPR035965">
    <property type="entry name" value="PAS-like_dom_sf"/>
</dbReference>
<feature type="transmembrane region" description="Helical" evidence="11">
    <location>
        <begin position="124"/>
        <end position="145"/>
    </location>
</feature>
<comment type="catalytic activity">
    <reaction evidence="1">
        <text>ATP + protein L-histidine = ADP + protein N-phospho-L-histidine.</text>
        <dbReference type="EC" id="2.7.13.3"/>
    </reaction>
</comment>
<dbReference type="InterPro" id="IPR004358">
    <property type="entry name" value="Sig_transdc_His_kin-like_C"/>
</dbReference>
<feature type="domain" description="CHASE" evidence="15">
    <location>
        <begin position="275"/>
        <end position="418"/>
    </location>
</feature>
<feature type="transmembrane region" description="Helical" evidence="11">
    <location>
        <begin position="82"/>
        <end position="103"/>
    </location>
</feature>
<dbReference type="SMART" id="SM01079">
    <property type="entry name" value="CHASE"/>
    <property type="match status" value="1"/>
</dbReference>
<dbReference type="SMART" id="SM00387">
    <property type="entry name" value="HATPase_c"/>
    <property type="match status" value="1"/>
</dbReference>
<dbReference type="Pfam" id="PF00989">
    <property type="entry name" value="PAS"/>
    <property type="match status" value="1"/>
</dbReference>
<feature type="transmembrane region" description="Helical" evidence="11">
    <location>
        <begin position="188"/>
        <end position="206"/>
    </location>
</feature>
<dbReference type="SMART" id="SM00086">
    <property type="entry name" value="PAC"/>
    <property type="match status" value="1"/>
</dbReference>
<keyword evidence="17" id="KW-1185">Reference proteome</keyword>
<dbReference type="NCBIfam" id="TIGR00229">
    <property type="entry name" value="sensory_box"/>
    <property type="match status" value="1"/>
</dbReference>
<dbReference type="Pfam" id="PF05231">
    <property type="entry name" value="MASE1"/>
    <property type="match status" value="1"/>
</dbReference>
<gene>
    <name evidence="16" type="ORF">ABDJ85_17475</name>
</gene>
<evidence type="ECO:0000259" key="15">
    <source>
        <dbReference type="PROSITE" id="PS50839"/>
    </source>
</evidence>
<proteinExistence type="predicted"/>
<dbReference type="InterPro" id="IPR005467">
    <property type="entry name" value="His_kinase_dom"/>
</dbReference>
<dbReference type="Gene3D" id="3.30.450.20">
    <property type="entry name" value="PAS domain"/>
    <property type="match status" value="1"/>
</dbReference>
<evidence type="ECO:0000313" key="16">
    <source>
        <dbReference type="EMBL" id="MEO3693264.1"/>
    </source>
</evidence>
<dbReference type="InterPro" id="IPR013767">
    <property type="entry name" value="PAS_fold"/>
</dbReference>
<dbReference type="InterPro" id="IPR036097">
    <property type="entry name" value="HisK_dim/P_sf"/>
</dbReference>
<keyword evidence="4" id="KW-1003">Cell membrane</keyword>
<protein>
    <recommendedName>
        <fullName evidence="3">histidine kinase</fullName>
        <ecNumber evidence="3">2.7.13.3</ecNumber>
    </recommendedName>
</protein>
<evidence type="ECO:0000259" key="14">
    <source>
        <dbReference type="PROSITE" id="PS50113"/>
    </source>
</evidence>
<dbReference type="InterPro" id="IPR006189">
    <property type="entry name" value="CHASE_dom"/>
</dbReference>
<feature type="transmembrane region" description="Helical" evidence="11">
    <location>
        <begin position="491"/>
        <end position="511"/>
    </location>
</feature>
<evidence type="ECO:0000256" key="11">
    <source>
        <dbReference type="SAM" id="Phobius"/>
    </source>
</evidence>
<evidence type="ECO:0000256" key="1">
    <source>
        <dbReference type="ARBA" id="ARBA00000085"/>
    </source>
</evidence>
<dbReference type="PROSITE" id="PS50113">
    <property type="entry name" value="PAC"/>
    <property type="match status" value="1"/>
</dbReference>
<keyword evidence="5" id="KW-0597">Phosphoprotein</keyword>
<dbReference type="InterPro" id="IPR003594">
    <property type="entry name" value="HATPase_dom"/>
</dbReference>
<dbReference type="InterPro" id="IPR007895">
    <property type="entry name" value="MASE1"/>
</dbReference>
<evidence type="ECO:0000256" key="5">
    <source>
        <dbReference type="ARBA" id="ARBA00022553"/>
    </source>
</evidence>
<dbReference type="Pfam" id="PF02518">
    <property type="entry name" value="HATPase_c"/>
    <property type="match status" value="1"/>
</dbReference>
<dbReference type="CDD" id="cd00082">
    <property type="entry name" value="HisKA"/>
    <property type="match status" value="1"/>
</dbReference>
<dbReference type="SUPFAM" id="SSF55874">
    <property type="entry name" value="ATPase domain of HSP90 chaperone/DNA topoisomerase II/histidine kinase"/>
    <property type="match status" value="1"/>
</dbReference>
<dbReference type="Pfam" id="PF03924">
    <property type="entry name" value="CHASE"/>
    <property type="match status" value="1"/>
</dbReference>
<feature type="transmembrane region" description="Helical" evidence="11">
    <location>
        <begin position="12"/>
        <end position="29"/>
    </location>
</feature>
<keyword evidence="8" id="KW-0418">Kinase</keyword>
<dbReference type="RefSeq" id="WP_347706076.1">
    <property type="nucleotide sequence ID" value="NZ_JBDPZD010000006.1"/>
</dbReference>
<evidence type="ECO:0000256" key="9">
    <source>
        <dbReference type="ARBA" id="ARBA00022989"/>
    </source>
</evidence>
<sequence length="921" mass="99518">MRKDALALSRRAAVLTLGYALLGWLGTRVTLPGEAASPLFPAAGFALAALAVYGLRWAPCIWLGAMVINYAAQWQLSGTAPVLNAALVSLGAMAQAALGAWLIRRRDTQLTLTDRGAILRFYGLGVGVGGLVSPSVAALVLGGAALGQNSAELWLTWWMGDALGAMIAAPITLTLLATPPEAWRSRRYTVALPLLALTTAVVLGMAEVSRWDLERRQSDFDRDATHATLDLERLLREPFLTLAGVQGIAELPGRLPSQADFARATAPLVHADGALRALGWARRVARADVAAFEAAARADGLDDFHAHDRSRTDDAAPPEGEDLLAIRLIEPLARNRGALGVNIRSIPHARAAAERAIATGVAAATAGFQLTQDAETATGVVIYQPLFDGPHATPADRRISLSGLAFVTLRPDLLLRRVVATWPERLDICLTDITDSALPQRLAGPTDCERAQPRGFASTRVLDIGQRQWAIHVSDTSGASQAARLTERHTWPFALMGLGSSALIGMLLLALSGRTEKVESLVRLRTAALEHEMAERRESERALRDTMQRFRSIFEQAPIGIAFCDVRGRFQEVNPAYCRLVGYSAEALMGMSISQITLPEDQAEDRRLAAQLLRREITSYSRQKRYRTGDGREIQVRARVSLLPDAQGQPQSLLGVVEDLSDEQRALAAEAANRAKSEFLSRMSHELRTPLNAILGFTQLMEMDTESPLPRAHAERAEQIAQAGWHLLAMIDDTLDLSRIEAGSMRAELSQLALAPLVASAQAMVRGMAQERQVELRVTLAPSAAHVYADPTRLVQILTNLLSNAIKYNRDGGLVFLEAEGREPGWVEIRVRDTGPGLSAEQRLRLFQPFERLGQERSSVPGTGIGLVLSRHLAEMLGGSLDALDVTDSGACFVLRLRAAAPPGLDGAESSASALQLPSTR</sequence>